<organism evidence="1 2">
    <name type="scientific">Rhabditophanes sp. KR3021</name>
    <dbReference type="NCBI Taxonomy" id="114890"/>
    <lineage>
        <taxon>Eukaryota</taxon>
        <taxon>Metazoa</taxon>
        <taxon>Ecdysozoa</taxon>
        <taxon>Nematoda</taxon>
        <taxon>Chromadorea</taxon>
        <taxon>Rhabditida</taxon>
        <taxon>Tylenchina</taxon>
        <taxon>Panagrolaimomorpha</taxon>
        <taxon>Strongyloidoidea</taxon>
        <taxon>Alloionematidae</taxon>
        <taxon>Rhabditophanes</taxon>
    </lineage>
</organism>
<name>A0AC35TZZ1_9BILA</name>
<proteinExistence type="predicted"/>
<accession>A0AC35TZZ1</accession>
<reference evidence="2" key="1">
    <citation type="submission" date="2016-11" db="UniProtKB">
        <authorList>
            <consortium name="WormBaseParasite"/>
        </authorList>
    </citation>
    <scope>IDENTIFICATION</scope>
    <source>
        <strain evidence="2">KR3021</strain>
    </source>
</reference>
<dbReference type="Proteomes" id="UP000095286">
    <property type="component" value="Unplaced"/>
</dbReference>
<protein>
    <submittedName>
        <fullName evidence="2">SET domain-containing protein</fullName>
    </submittedName>
</protein>
<evidence type="ECO:0000313" key="1">
    <source>
        <dbReference type="Proteomes" id="UP000095286"/>
    </source>
</evidence>
<sequence>MSPLTQTVKAMPKTTILLLHKGTPTSLYHAKEHLVEKLYHEGINQRLLSSFFVDKFLKFNKSLIRTINEGQNGICRDETLVKELESELGKMKLPWSPFRVENAYAYSKPSFEEVLDTIVKQKGTERLVAMDMTCGIGDETKSAPERRVNVYLDEKTDLIDFEETRFKVTKGHPVSFDFTFVKGWLESEFVIDYWANRITNLNKGEEMIVFTIPYTQYKLLNEEGMENYRGLCQKIVGKLGFAFTWRISYYREWDDLSLWFNLDEVSAVVKNQKKHGVKKMLVVPLVDCLSHGNKMCYSPNLRESESFSILKPCDNQHFETNLVAKILAKHLIDD</sequence>
<dbReference type="WBParaSite" id="RSKR_0000611800.1">
    <property type="protein sequence ID" value="RSKR_0000611800.1"/>
    <property type="gene ID" value="RSKR_0000611800"/>
</dbReference>
<evidence type="ECO:0000313" key="2">
    <source>
        <dbReference type="WBParaSite" id="RSKR_0000611800.1"/>
    </source>
</evidence>